<dbReference type="InterPro" id="IPR010982">
    <property type="entry name" value="Lambda_DNA-bd_dom_sf"/>
</dbReference>
<organism evidence="1 2">
    <name type="scientific">Weissella cibaria</name>
    <dbReference type="NCBI Taxonomy" id="137591"/>
    <lineage>
        <taxon>Bacteria</taxon>
        <taxon>Bacillati</taxon>
        <taxon>Bacillota</taxon>
        <taxon>Bacilli</taxon>
        <taxon>Lactobacillales</taxon>
        <taxon>Lactobacillaceae</taxon>
        <taxon>Weissella</taxon>
    </lineage>
</organism>
<dbReference type="EMBL" id="JWHT01000004">
    <property type="protein sequence ID" value="KIU25638.1"/>
    <property type="molecule type" value="Genomic_DNA"/>
</dbReference>
<dbReference type="Proteomes" id="UP000032289">
    <property type="component" value="Unassembled WGS sequence"/>
</dbReference>
<reference evidence="1 2" key="1">
    <citation type="journal article" date="2015" name="Microbiology (Mosc.)">
        <title>Genomics of the Weissella cibaria species with an examination of its metabolic traits.</title>
        <authorList>
            <person name="Lynch K.M."/>
            <person name="Lucid A."/>
            <person name="Arendt E.K."/>
            <person name="Sleator R.D."/>
            <person name="Lucey B."/>
            <person name="Coffey A."/>
        </authorList>
    </citation>
    <scope>NUCLEOTIDE SEQUENCE [LARGE SCALE GENOMIC DNA]</scope>
    <source>
        <strain evidence="1 2">AB3b</strain>
    </source>
</reference>
<dbReference type="InterPro" id="IPR001387">
    <property type="entry name" value="Cro/C1-type_HTH"/>
</dbReference>
<dbReference type="CDD" id="cd00093">
    <property type="entry name" value="HTH_XRE"/>
    <property type="match status" value="1"/>
</dbReference>
<dbReference type="GO" id="GO:0003677">
    <property type="term" value="F:DNA binding"/>
    <property type="evidence" value="ECO:0007669"/>
    <property type="project" value="InterPro"/>
</dbReference>
<dbReference type="RefSeq" id="WP_043940502.1">
    <property type="nucleotide sequence ID" value="NZ_CP027427.1"/>
</dbReference>
<dbReference type="SUPFAM" id="SSF47413">
    <property type="entry name" value="lambda repressor-like DNA-binding domains"/>
    <property type="match status" value="1"/>
</dbReference>
<evidence type="ECO:0000313" key="2">
    <source>
        <dbReference type="Proteomes" id="UP000032289"/>
    </source>
</evidence>
<gene>
    <name evidence="1" type="ORF">ab3b_00105</name>
</gene>
<dbReference type="AlphaFoldDB" id="A0A0D1JWP4"/>
<dbReference type="PROSITE" id="PS50943">
    <property type="entry name" value="HTH_CROC1"/>
    <property type="match status" value="1"/>
</dbReference>
<proteinExistence type="predicted"/>
<protein>
    <submittedName>
        <fullName evidence="1">Uncharacterized protein</fullName>
    </submittedName>
</protein>
<comment type="caution">
    <text evidence="1">The sequence shown here is derived from an EMBL/GenBank/DDBJ whole genome shotgun (WGS) entry which is preliminary data.</text>
</comment>
<evidence type="ECO:0000313" key="1">
    <source>
        <dbReference type="EMBL" id="KIU25638.1"/>
    </source>
</evidence>
<sequence>MGKNRVPVEAIREAMIYFIKERNISVPVVLKTVDISRSRLYDYLQGNGKVSATTLVNLLVTIGVSFDELMLHVYMNHPELLDPAIKELGLDAHSHTMTPTEDTVYRTLSMYDETRDVRLLVNLVRAINSQVADEVEKYRLIEMVRPTIIKLLAAREFYTANDLLMFANIIRHEPYNAAKMVVKQMSDQAQRMAKLEGYGLMELDNFSSAEVRNVALLHFQLLIMALENKDGDTVKKTLMFLRDYRLPALSTYFSFVKKMAEVVELALDEKNDEAEQLWHRTLDAAQFMIDERFWPIYSFIARRSFEEFLVPVNSYKRHMTEQNQ</sequence>
<dbReference type="PATRIC" id="fig|137591.24.peg.108"/>
<accession>A0A0D1JWP4</accession>
<name>A0A0D1JWP4_9LACO</name>